<dbReference type="EMBL" id="QNUE01000013">
    <property type="protein sequence ID" value="REC65591.1"/>
    <property type="molecule type" value="Genomic_DNA"/>
</dbReference>
<dbReference type="Proteomes" id="UP000256769">
    <property type="component" value="Unassembled WGS sequence"/>
</dbReference>
<dbReference type="OrthoDB" id="1495900at2"/>
<gene>
    <name evidence="1" type="ORF">DRF59_15550</name>
</gene>
<protein>
    <submittedName>
        <fullName evidence="1">Uncharacterized protein</fullName>
    </submittedName>
</protein>
<accession>A0A3D9CIL0</accession>
<evidence type="ECO:0000313" key="2">
    <source>
        <dbReference type="Proteomes" id="UP000256769"/>
    </source>
</evidence>
<keyword evidence="2" id="KW-1185">Reference proteome</keyword>
<proteinExistence type="predicted"/>
<organism evidence="1 2">
    <name type="scientific">Chryseobacterium flavum</name>
    <dbReference type="NCBI Taxonomy" id="415851"/>
    <lineage>
        <taxon>Bacteria</taxon>
        <taxon>Pseudomonadati</taxon>
        <taxon>Bacteroidota</taxon>
        <taxon>Flavobacteriia</taxon>
        <taxon>Flavobacteriales</taxon>
        <taxon>Weeksellaceae</taxon>
        <taxon>Chryseobacterium group</taxon>
        <taxon>Chryseobacterium</taxon>
    </lineage>
</organism>
<dbReference type="AlphaFoldDB" id="A0A3D9CIL0"/>
<sequence>MENEICRISIATGWLDDEYIFYENGTIKRKYDNDSQHLNLSEWLKPAQISKQNKDKLIKKCPEELKEYIMQILDYP</sequence>
<name>A0A3D9CIL0_9FLAO</name>
<comment type="caution">
    <text evidence="1">The sequence shown here is derived from an EMBL/GenBank/DDBJ whole genome shotgun (WGS) entry which is preliminary data.</text>
</comment>
<dbReference type="RefSeq" id="WP_115962146.1">
    <property type="nucleotide sequence ID" value="NZ_CBCRVL010000012.1"/>
</dbReference>
<evidence type="ECO:0000313" key="1">
    <source>
        <dbReference type="EMBL" id="REC65591.1"/>
    </source>
</evidence>
<reference evidence="1 2" key="1">
    <citation type="journal article" date="2007" name="Int. J. Syst. Evol. Microbiol.">
        <title>Chryseobacterium flavum sp. nov., isolated from polluted soil.</title>
        <authorList>
            <person name="Zhou Y."/>
            <person name="Dong J."/>
            <person name="Wang X."/>
            <person name="Huang X."/>
            <person name="Zhang K.Y."/>
            <person name="Zhang Y.Q."/>
            <person name="Guo Y.F."/>
            <person name="Lai R."/>
            <person name="Li W.J."/>
        </authorList>
    </citation>
    <scope>NUCLEOTIDE SEQUENCE [LARGE SCALE GENOMIC DNA]</scope>
    <source>
        <strain evidence="1 2">KCTC 12877</strain>
    </source>
</reference>